<comment type="caution">
    <text evidence="3">The sequence shown here is derived from an EMBL/GenBank/DDBJ whole genome shotgun (WGS) entry which is preliminary data.</text>
</comment>
<reference evidence="3 4" key="1">
    <citation type="submission" date="2019-01" db="EMBL/GenBank/DDBJ databases">
        <title>Nocardioides guangzhouensis sp. nov., an actinobacterium isolated from soil.</title>
        <authorList>
            <person name="Fu Y."/>
            <person name="Cai Y."/>
            <person name="Lin Z."/>
            <person name="Chen P."/>
        </authorList>
    </citation>
    <scope>NUCLEOTIDE SEQUENCE [LARGE SCALE GENOMIC DNA]</scope>
    <source>
        <strain evidence="3 4">130</strain>
    </source>
</reference>
<keyword evidence="1" id="KW-1133">Transmembrane helix</keyword>
<sequence length="501" mass="54035">MTRRRALVACAYAVAWLAFAVPIALVLFFTSSATTTVASHDSVVRPTTDHYATLHTGPFLPDVRAPVSGPVGVDITLGKTETTSAEGLVERYAFIASQPDAQVERVERLVRRMAYDAALRGAVLGAVPILVWVAVGKRRRRELVGRLDPRHPTGVLLGVGLALVLAAVLVSQPWESRDPMLADTTDWQSLPDYVPEVTVPREAQQVQVSVNSTTYETKRLVLSAIDTFRRSKQFYAAAALATENLDLRQPAEGETVALMVSDRHDNIGMDPVARAIADKAGATAILNAGDDTSTGQAWEAFSLDSLDKAFRDYDQRFSVLGNHDHGSFVEAYLEDLGWTVGTGEVVEGPGGGRLLAFNDPRSSGLGNWRDEPGLSIDELASKIADVACESDVRVNTLLVHDSDMATEALRRGCVDIALSGHVHVQVGPNPVRGLDARRGYTYTNGTTGGAAYALAVGSKLRRPAEVTLVTYRDGRPVGLQPVTLQTNGVFEVGDWLPLHFD</sequence>
<proteinExistence type="predicted"/>
<feature type="domain" description="Calcineurin-like phosphoesterase" evidence="2">
    <location>
        <begin position="272"/>
        <end position="424"/>
    </location>
</feature>
<dbReference type="SUPFAM" id="SSF56300">
    <property type="entry name" value="Metallo-dependent phosphatases"/>
    <property type="match status" value="1"/>
</dbReference>
<protein>
    <submittedName>
        <fullName evidence="3">Metallophosphoesterase</fullName>
    </submittedName>
</protein>
<keyword evidence="1" id="KW-0812">Transmembrane</keyword>
<evidence type="ECO:0000256" key="1">
    <source>
        <dbReference type="SAM" id="Phobius"/>
    </source>
</evidence>
<dbReference type="Pfam" id="PF00149">
    <property type="entry name" value="Metallophos"/>
    <property type="match status" value="1"/>
</dbReference>
<dbReference type="EMBL" id="SDKM01000018">
    <property type="protein sequence ID" value="RYP85275.1"/>
    <property type="molecule type" value="Genomic_DNA"/>
</dbReference>
<evidence type="ECO:0000259" key="2">
    <source>
        <dbReference type="Pfam" id="PF00149"/>
    </source>
</evidence>
<name>A0A4Q4ZCG0_9ACTN</name>
<feature type="transmembrane region" description="Helical" evidence="1">
    <location>
        <begin position="117"/>
        <end position="135"/>
    </location>
</feature>
<evidence type="ECO:0000313" key="4">
    <source>
        <dbReference type="Proteomes" id="UP000295198"/>
    </source>
</evidence>
<keyword evidence="1" id="KW-0472">Membrane</keyword>
<evidence type="ECO:0000313" key="3">
    <source>
        <dbReference type="EMBL" id="RYP85275.1"/>
    </source>
</evidence>
<dbReference type="InterPro" id="IPR004843">
    <property type="entry name" value="Calcineurin-like_PHP"/>
</dbReference>
<dbReference type="GO" id="GO:0016787">
    <property type="term" value="F:hydrolase activity"/>
    <property type="evidence" value="ECO:0007669"/>
    <property type="project" value="InterPro"/>
</dbReference>
<dbReference type="AlphaFoldDB" id="A0A4Q4ZCG0"/>
<keyword evidence="4" id="KW-1185">Reference proteome</keyword>
<gene>
    <name evidence="3" type="ORF">EKO23_13480</name>
</gene>
<accession>A0A4Q4ZCG0</accession>
<dbReference type="OrthoDB" id="5241348at2"/>
<feature type="transmembrane region" description="Helical" evidence="1">
    <location>
        <begin position="7"/>
        <end position="29"/>
    </location>
</feature>
<dbReference type="InterPro" id="IPR029052">
    <property type="entry name" value="Metallo-depent_PP-like"/>
</dbReference>
<organism evidence="3 4">
    <name type="scientific">Nocardioides guangzhouensis</name>
    <dbReference type="NCBI Taxonomy" id="2497878"/>
    <lineage>
        <taxon>Bacteria</taxon>
        <taxon>Bacillati</taxon>
        <taxon>Actinomycetota</taxon>
        <taxon>Actinomycetes</taxon>
        <taxon>Propionibacteriales</taxon>
        <taxon>Nocardioidaceae</taxon>
        <taxon>Nocardioides</taxon>
    </lineage>
</organism>
<dbReference type="Proteomes" id="UP000295198">
    <property type="component" value="Unassembled WGS sequence"/>
</dbReference>
<feature type="transmembrane region" description="Helical" evidence="1">
    <location>
        <begin position="155"/>
        <end position="174"/>
    </location>
</feature>